<dbReference type="RefSeq" id="WP_024026921.1">
    <property type="nucleotide sequence ID" value="NZ_ALAN01000026.1"/>
</dbReference>
<gene>
    <name evidence="2" type="ORF">BAVI_03524</name>
</gene>
<evidence type="ECO:0000313" key="2">
    <source>
        <dbReference type="EMBL" id="ETI70124.1"/>
    </source>
</evidence>
<proteinExistence type="predicted"/>
<dbReference type="Proteomes" id="UP000018877">
    <property type="component" value="Unassembled WGS sequence"/>
</dbReference>
<keyword evidence="1" id="KW-0732">Signal</keyword>
<protein>
    <submittedName>
        <fullName evidence="2">Uncharacterized protein</fullName>
    </submittedName>
</protein>
<organism evidence="2 3">
    <name type="scientific">Neobacillus vireti LMG 21834</name>
    <dbReference type="NCBI Taxonomy" id="1131730"/>
    <lineage>
        <taxon>Bacteria</taxon>
        <taxon>Bacillati</taxon>
        <taxon>Bacillota</taxon>
        <taxon>Bacilli</taxon>
        <taxon>Bacillales</taxon>
        <taxon>Bacillaceae</taxon>
        <taxon>Neobacillus</taxon>
    </lineage>
</organism>
<dbReference type="AlphaFoldDB" id="A0AB94ISU2"/>
<reference evidence="2 3" key="1">
    <citation type="journal article" date="2014" name="Environ. Microbiol.">
        <title>The nitrate-ammonifying and nosZ-carrying bacterium Bacillus vireti is a potent source and sink for nitric and nitrous oxide under high nitrate conditions.</title>
        <authorList>
            <person name="Mania D."/>
            <person name="Heylen K."/>
            <person name="van Spanning R.J."/>
            <person name="Frostegard A."/>
        </authorList>
    </citation>
    <scope>NUCLEOTIDE SEQUENCE [LARGE SCALE GENOMIC DNA]</scope>
    <source>
        <strain evidence="2 3">LMG 21834</strain>
    </source>
</reference>
<comment type="caution">
    <text evidence="2">The sequence shown here is derived from an EMBL/GenBank/DDBJ whole genome shotgun (WGS) entry which is preliminary data.</text>
</comment>
<sequence>MKSLKTKIVTGVVTVGLLSGVGAAFANTDVGAVLKNWYDGQFGKSIASVQSETTKYGTDQNLAWSQEYNNLKTDATNSINGTKTSEEKGAKDEITNAKKGHLQALNAKKAEISGYMDKQFEAISIAAQNAINSAGSQTLTDANSDLKNHTEAKGWDAYVDMNSQLATAENDAIRELEDAIYYVKKDLQDQLNAETSATTTKIKDAIDAKISELRTLITKKKDELVAVQQAFISKEAQDRVIKAKADLDATVVDNINL</sequence>
<feature type="signal peptide" evidence="1">
    <location>
        <begin position="1"/>
        <end position="26"/>
    </location>
</feature>
<keyword evidence="3" id="KW-1185">Reference proteome</keyword>
<name>A0AB94ISU2_9BACI</name>
<evidence type="ECO:0000256" key="1">
    <source>
        <dbReference type="SAM" id="SignalP"/>
    </source>
</evidence>
<feature type="chain" id="PRO_5044491929" evidence="1">
    <location>
        <begin position="27"/>
        <end position="257"/>
    </location>
</feature>
<evidence type="ECO:0000313" key="3">
    <source>
        <dbReference type="Proteomes" id="UP000018877"/>
    </source>
</evidence>
<accession>A0AB94ISU2</accession>
<dbReference type="EMBL" id="ALAN01000026">
    <property type="protein sequence ID" value="ETI70124.1"/>
    <property type="molecule type" value="Genomic_DNA"/>
</dbReference>